<dbReference type="Proteomes" id="UP001253545">
    <property type="component" value="Unassembled WGS sequence"/>
</dbReference>
<name>A0ABU2ZUQ5_9ALTE</name>
<gene>
    <name evidence="1" type="ORF">RM552_14440</name>
</gene>
<reference evidence="1 2" key="1">
    <citation type="submission" date="2023-09" db="EMBL/GenBank/DDBJ databases">
        <authorList>
            <person name="Rey-Velasco X."/>
        </authorList>
    </citation>
    <scope>NUCLEOTIDE SEQUENCE [LARGE SCALE GENOMIC DNA]</scope>
    <source>
        <strain evidence="1 2">P117</strain>
    </source>
</reference>
<sequence>MDEWVLFQERNPESGSLVRFAGLKISSNPLIETDEYSQEWKVINTTSQQIMIDQDVISEYDISLSLNSKEHLGIGYGDFTLLLFRKGEETWTFSEYTNIQNRHVQACFTKSEFIHTFKINSCEWIVLPMIEDVPNELRIFQYRG</sequence>
<dbReference type="RefSeq" id="WP_311369576.1">
    <property type="nucleotide sequence ID" value="NZ_JAVRHX010000005.1"/>
</dbReference>
<dbReference type="EMBL" id="JAVRHX010000005">
    <property type="protein sequence ID" value="MDT0596049.1"/>
    <property type="molecule type" value="Genomic_DNA"/>
</dbReference>
<comment type="caution">
    <text evidence="1">The sequence shown here is derived from an EMBL/GenBank/DDBJ whole genome shotgun (WGS) entry which is preliminary data.</text>
</comment>
<organism evidence="1 2">
    <name type="scientific">Glaciecola petra</name>
    <dbReference type="NCBI Taxonomy" id="3075602"/>
    <lineage>
        <taxon>Bacteria</taxon>
        <taxon>Pseudomonadati</taxon>
        <taxon>Pseudomonadota</taxon>
        <taxon>Gammaproteobacteria</taxon>
        <taxon>Alteromonadales</taxon>
        <taxon>Alteromonadaceae</taxon>
        <taxon>Glaciecola</taxon>
    </lineage>
</organism>
<accession>A0ABU2ZUQ5</accession>
<protein>
    <submittedName>
        <fullName evidence="1">Uncharacterized protein</fullName>
    </submittedName>
</protein>
<keyword evidence="2" id="KW-1185">Reference proteome</keyword>
<evidence type="ECO:0000313" key="1">
    <source>
        <dbReference type="EMBL" id="MDT0596049.1"/>
    </source>
</evidence>
<proteinExistence type="predicted"/>
<evidence type="ECO:0000313" key="2">
    <source>
        <dbReference type="Proteomes" id="UP001253545"/>
    </source>
</evidence>